<name>A0A7G9YAW0_9EURY</name>
<dbReference type="EMBL" id="MT631076">
    <property type="protein sequence ID" value="QNO45144.1"/>
    <property type="molecule type" value="Genomic_DNA"/>
</dbReference>
<reference evidence="1" key="1">
    <citation type="submission" date="2020-06" db="EMBL/GenBank/DDBJ databases">
        <title>Unique genomic features of the anaerobic methanotrophic archaea.</title>
        <authorList>
            <person name="Chadwick G.L."/>
            <person name="Skennerton C.T."/>
            <person name="Laso-Perez R."/>
            <person name="Leu A.O."/>
            <person name="Speth D.R."/>
            <person name="Yu H."/>
            <person name="Morgan-Lang C."/>
            <person name="Hatzenpichler R."/>
            <person name="Goudeau D."/>
            <person name="Malmstrom R."/>
            <person name="Brazelton W.J."/>
            <person name="Woyke T."/>
            <person name="Hallam S.J."/>
            <person name="Tyson G.W."/>
            <person name="Wegener G."/>
            <person name="Boetius A."/>
            <person name="Orphan V."/>
        </authorList>
    </citation>
    <scope>NUCLEOTIDE SEQUENCE</scope>
</reference>
<gene>
    <name evidence="1" type="ORF">NBMHDOOP_00011</name>
</gene>
<accession>A0A7G9YAW0</accession>
<sequence length="78" mass="8669">MGYFEPDGERMRKVLCLRNDVRNVSYNSSSASGAVQRNNASPPPDQKTILLARHIEPISSEAETGCIQNLFLKQSPHP</sequence>
<proteinExistence type="predicted"/>
<evidence type="ECO:0000313" key="1">
    <source>
        <dbReference type="EMBL" id="QNO45144.1"/>
    </source>
</evidence>
<organism evidence="1">
    <name type="scientific">Candidatus Methanogaster sp. ANME-2c ERB4</name>
    <dbReference type="NCBI Taxonomy" id="2759911"/>
    <lineage>
        <taxon>Archaea</taxon>
        <taxon>Methanobacteriati</taxon>
        <taxon>Methanobacteriota</taxon>
        <taxon>Stenosarchaea group</taxon>
        <taxon>Methanomicrobia</taxon>
        <taxon>Methanosarcinales</taxon>
        <taxon>ANME-2 cluster</taxon>
        <taxon>Candidatus Methanogasteraceae</taxon>
        <taxon>Candidatus Methanogaster</taxon>
    </lineage>
</organism>
<protein>
    <submittedName>
        <fullName evidence="1">Uncharacterized protein</fullName>
    </submittedName>
</protein>
<dbReference type="AlphaFoldDB" id="A0A7G9YAW0"/>